<organism evidence="2 3">
    <name type="scientific">Fusarium oxysporum NRRL 32931</name>
    <dbReference type="NCBI Taxonomy" id="660029"/>
    <lineage>
        <taxon>Eukaryota</taxon>
        <taxon>Fungi</taxon>
        <taxon>Dikarya</taxon>
        <taxon>Ascomycota</taxon>
        <taxon>Pezizomycotina</taxon>
        <taxon>Sordariomycetes</taxon>
        <taxon>Hypocreomycetidae</taxon>
        <taxon>Hypocreales</taxon>
        <taxon>Nectriaceae</taxon>
        <taxon>Fusarium</taxon>
        <taxon>Fusarium oxysporum species complex</taxon>
    </lineage>
</organism>
<dbReference type="HOGENOM" id="CLU_044865_1_0_1"/>
<evidence type="ECO:0000313" key="3">
    <source>
        <dbReference type="Proteomes" id="UP000030753"/>
    </source>
</evidence>
<evidence type="ECO:0000259" key="1">
    <source>
        <dbReference type="Pfam" id="PF18566"/>
    </source>
</evidence>
<proteinExistence type="predicted"/>
<gene>
    <name evidence="2" type="ORF">FOYG_10549</name>
</gene>
<dbReference type="Pfam" id="PF18566">
    <property type="entry name" value="Ldi"/>
    <property type="match status" value="1"/>
</dbReference>
<dbReference type="InterPro" id="IPR041411">
    <property type="entry name" value="Ldi"/>
</dbReference>
<reference evidence="2 3" key="1">
    <citation type="submission" date="2011-06" db="EMBL/GenBank/DDBJ databases">
        <title>The Genome Sequence of Fusarium oxysporum FOSC 3-a.</title>
        <authorList>
            <consortium name="The Broad Institute Genome Sequencing Platform"/>
            <person name="Ma L.-J."/>
            <person name="Gale L.R."/>
            <person name="Schwartz D.C."/>
            <person name="Zhou S."/>
            <person name="Corby-Kistler H."/>
            <person name="Young S.K."/>
            <person name="Zeng Q."/>
            <person name="Gargeya S."/>
            <person name="Fitzgerald M."/>
            <person name="Haas B."/>
            <person name="Abouelleil A."/>
            <person name="Alvarado L."/>
            <person name="Arachchi H.M."/>
            <person name="Berlin A."/>
            <person name="Brown A."/>
            <person name="Chapman S.B."/>
            <person name="Chen Z."/>
            <person name="Dunbar C."/>
            <person name="Freedman E."/>
            <person name="Gearin G."/>
            <person name="Gellesch M."/>
            <person name="Goldberg J."/>
            <person name="Griggs A."/>
            <person name="Gujja S."/>
            <person name="Heiman D."/>
            <person name="Howarth C."/>
            <person name="Larson L."/>
            <person name="Lui A."/>
            <person name="MacDonald P.J.P."/>
            <person name="Mehta T."/>
            <person name="Montmayeur A."/>
            <person name="Murphy C."/>
            <person name="Neiman D."/>
            <person name="Pearson M."/>
            <person name="Priest M."/>
            <person name="Roberts A."/>
            <person name="Saif S."/>
            <person name="Shea T."/>
            <person name="Shenoy N."/>
            <person name="Sisk P."/>
            <person name="Stolte C."/>
            <person name="Sykes S."/>
            <person name="Wortman J."/>
            <person name="Nusbaum C."/>
            <person name="Birren B."/>
        </authorList>
    </citation>
    <scope>NUCLEOTIDE SEQUENCE [LARGE SCALE GENOMIC DNA]</scope>
    <source>
        <strain evidence="3">FOSC 3-a</strain>
    </source>
</reference>
<dbReference type="OrthoDB" id="9979195at2759"/>
<feature type="domain" description="Linalool dehydratase/isomerase" evidence="1">
    <location>
        <begin position="85"/>
        <end position="434"/>
    </location>
</feature>
<dbReference type="AlphaFoldDB" id="W9HTD7"/>
<evidence type="ECO:0000313" key="2">
    <source>
        <dbReference type="EMBL" id="EWY85878.1"/>
    </source>
</evidence>
<protein>
    <recommendedName>
        <fullName evidence="1">Linalool dehydratase/isomerase domain-containing protein</fullName>
    </recommendedName>
</protein>
<dbReference type="EMBL" id="JH717845">
    <property type="protein sequence ID" value="EWY85878.1"/>
    <property type="molecule type" value="Genomic_DNA"/>
</dbReference>
<name>W9HTD7_FUSOX</name>
<accession>W9HTD7</accession>
<dbReference type="Proteomes" id="UP000030753">
    <property type="component" value="Unassembled WGS sequence"/>
</dbReference>
<sequence>MDSTYSEAATPSYDDHSKHVATLLGSQGYDFSNTLDETFLANHPKLSREQVGHLRHFHNLATQRDGEWRHMVCQKPGQEWLDAYRYQLATMVYASALTHYHRLPLLRSVFKVLMEKLIHKMLLRDVWGYWFMTSHSGKRIDPDLTELRKPWANPVTKENIMTLTLLWYSGHLLLMVSLYTMLFDDDKYNEQDALEFNWDPMFWGMGPERFCYTRKTLQNSIISEMERENWLGVCCEPNSIFINCNQFPLIALHYNDVRDGTSVSREVIEKYKLAWKTKGMFQDNGLFIEFLSVKQDRKQLSEDIWSSAWTGAFMNAWNTSVAHDTYKSQSVGFLAKPNSDHVLVSNSRVAFQIRELVKTEGADPMAPSTYAKATEMTASKEQTSQTVWPLIPSVFGYVVQWVSELGDQDTLDGLLSFVDSTFSPTWDQGGLFYPFRTSAPGNDSLPNGDAFSGNAGIAYGRLNVFEGQRKMYSDPWTTSHFSTSPFVDNVDLSCGVDFLRGTWDVKRKALAMTIRSWDGTPRELRPRFSGLEKGIYGVYHNSELCEIYNIGDRMDTIELSLQVSGADYDLVILQG</sequence>